<dbReference type="EMBL" id="CAFBMR010000123">
    <property type="protein sequence ID" value="CAB4929373.1"/>
    <property type="molecule type" value="Genomic_DNA"/>
</dbReference>
<accession>A0A6J7IDV6</accession>
<organism evidence="11">
    <name type="scientific">freshwater metagenome</name>
    <dbReference type="NCBI Taxonomy" id="449393"/>
    <lineage>
        <taxon>unclassified sequences</taxon>
        <taxon>metagenomes</taxon>
        <taxon>ecological metagenomes</taxon>
    </lineage>
</organism>
<comment type="catalytic activity">
    <reaction evidence="10">
        <text>L-threonyl-[protein] + FAD = FMN-L-threonyl-[protein] + AMP + H(+)</text>
        <dbReference type="Rhea" id="RHEA:36847"/>
        <dbReference type="Rhea" id="RHEA-COMP:11060"/>
        <dbReference type="Rhea" id="RHEA-COMP:11061"/>
        <dbReference type="ChEBI" id="CHEBI:15378"/>
        <dbReference type="ChEBI" id="CHEBI:30013"/>
        <dbReference type="ChEBI" id="CHEBI:57692"/>
        <dbReference type="ChEBI" id="CHEBI:74257"/>
        <dbReference type="ChEBI" id="CHEBI:456215"/>
        <dbReference type="EC" id="2.7.1.180"/>
    </reaction>
</comment>
<dbReference type="AlphaFoldDB" id="A0A6J7IDV6"/>
<evidence type="ECO:0000256" key="6">
    <source>
        <dbReference type="ARBA" id="ARBA00022723"/>
    </source>
</evidence>
<evidence type="ECO:0000256" key="5">
    <source>
        <dbReference type="ARBA" id="ARBA00022679"/>
    </source>
</evidence>
<evidence type="ECO:0000313" key="11">
    <source>
        <dbReference type="EMBL" id="CAB4929373.1"/>
    </source>
</evidence>
<proteinExistence type="predicted"/>
<reference evidence="11" key="1">
    <citation type="submission" date="2020-05" db="EMBL/GenBank/DDBJ databases">
        <authorList>
            <person name="Chiriac C."/>
            <person name="Salcher M."/>
            <person name="Ghai R."/>
            <person name="Kavagutti S V."/>
        </authorList>
    </citation>
    <scope>NUCLEOTIDE SEQUENCE</scope>
</reference>
<keyword evidence="7" id="KW-0274">FAD</keyword>
<sequence length="249" mass="26061">MRHVEECMGTVFSFDIRDDDSPEIEAGLRQAVSSLHEVDHIFSTYKPESDISRLGRLEISVDECDPLVSLVLNIGERAVADGAGAFTLHPGGRLDPSAVVKGWAIERASNILHAAGSRVHLVNGGGDIQSCSDGSFDWGIAIADPRDSSRVILAVGDPQAPRFAVATSGSAERGEHIVDARGGVAGAGLLSVTIVGASLTDVDIAATTAFALGAQSRDWVEAHDGFEAFAVLADGGMWTTTGFSRYVVG</sequence>
<dbReference type="InterPro" id="IPR024932">
    <property type="entry name" value="ApbE"/>
</dbReference>
<name>A0A6J7IDV6_9ZZZZ</name>
<dbReference type="EC" id="2.7.1.180" evidence="2"/>
<keyword evidence="8" id="KW-0460">Magnesium</keyword>
<evidence type="ECO:0000256" key="7">
    <source>
        <dbReference type="ARBA" id="ARBA00022827"/>
    </source>
</evidence>
<dbReference type="PANTHER" id="PTHR30040:SF2">
    <property type="entry name" value="FAD:PROTEIN FMN TRANSFERASE"/>
    <property type="match status" value="1"/>
</dbReference>
<comment type="cofactor">
    <cofactor evidence="1">
        <name>Mg(2+)</name>
        <dbReference type="ChEBI" id="CHEBI:18420"/>
    </cofactor>
</comment>
<keyword evidence="4" id="KW-0285">Flavoprotein</keyword>
<dbReference type="SUPFAM" id="SSF143631">
    <property type="entry name" value="ApbE-like"/>
    <property type="match status" value="1"/>
</dbReference>
<dbReference type="Gene3D" id="3.10.520.10">
    <property type="entry name" value="ApbE-like domains"/>
    <property type="match status" value="1"/>
</dbReference>
<evidence type="ECO:0000256" key="1">
    <source>
        <dbReference type="ARBA" id="ARBA00001946"/>
    </source>
</evidence>
<gene>
    <name evidence="11" type="ORF">UFOPK3610_01852</name>
</gene>
<evidence type="ECO:0000256" key="3">
    <source>
        <dbReference type="ARBA" id="ARBA00016337"/>
    </source>
</evidence>
<evidence type="ECO:0000256" key="10">
    <source>
        <dbReference type="ARBA" id="ARBA00048540"/>
    </source>
</evidence>
<evidence type="ECO:0000256" key="2">
    <source>
        <dbReference type="ARBA" id="ARBA00011955"/>
    </source>
</evidence>
<protein>
    <recommendedName>
        <fullName evidence="3">FAD:protein FMN transferase</fullName>
        <ecNumber evidence="2">2.7.1.180</ecNumber>
    </recommendedName>
    <alternativeName>
        <fullName evidence="9">Flavin transferase</fullName>
    </alternativeName>
</protein>
<evidence type="ECO:0000256" key="9">
    <source>
        <dbReference type="ARBA" id="ARBA00031306"/>
    </source>
</evidence>
<dbReference type="InterPro" id="IPR003374">
    <property type="entry name" value="ApbE-like_sf"/>
</dbReference>
<evidence type="ECO:0000256" key="8">
    <source>
        <dbReference type="ARBA" id="ARBA00022842"/>
    </source>
</evidence>
<evidence type="ECO:0000256" key="4">
    <source>
        <dbReference type="ARBA" id="ARBA00022630"/>
    </source>
</evidence>
<keyword evidence="6" id="KW-0479">Metal-binding</keyword>
<dbReference type="PANTHER" id="PTHR30040">
    <property type="entry name" value="THIAMINE BIOSYNTHESIS LIPOPROTEIN APBE"/>
    <property type="match status" value="1"/>
</dbReference>
<dbReference type="Pfam" id="PF02424">
    <property type="entry name" value="ApbE"/>
    <property type="match status" value="1"/>
</dbReference>
<keyword evidence="5" id="KW-0808">Transferase</keyword>
<dbReference type="GO" id="GO:0046872">
    <property type="term" value="F:metal ion binding"/>
    <property type="evidence" value="ECO:0007669"/>
    <property type="project" value="UniProtKB-KW"/>
</dbReference>
<dbReference type="GO" id="GO:0016740">
    <property type="term" value="F:transferase activity"/>
    <property type="evidence" value="ECO:0007669"/>
    <property type="project" value="UniProtKB-KW"/>
</dbReference>